<dbReference type="InterPro" id="IPR009057">
    <property type="entry name" value="Homeodomain-like_sf"/>
</dbReference>
<evidence type="ECO:0000256" key="2">
    <source>
        <dbReference type="ARBA" id="ARBA00023125"/>
    </source>
</evidence>
<keyword evidence="3" id="KW-0539">Nucleus</keyword>
<evidence type="ECO:0000256" key="4">
    <source>
        <dbReference type="SAM" id="MobiDB-lite"/>
    </source>
</evidence>
<feature type="compositionally biased region" description="Polar residues" evidence="4">
    <location>
        <begin position="92"/>
        <end position="101"/>
    </location>
</feature>
<evidence type="ECO:0000313" key="7">
    <source>
        <dbReference type="EMBL" id="OAA50516.1"/>
    </source>
</evidence>
<feature type="compositionally biased region" description="Polar residues" evidence="4">
    <location>
        <begin position="172"/>
        <end position="185"/>
    </location>
</feature>
<dbReference type="PROSITE" id="PS50090">
    <property type="entry name" value="MYB_LIKE"/>
    <property type="match status" value="2"/>
</dbReference>
<feature type="domain" description="HTH myb-type" evidence="6">
    <location>
        <begin position="556"/>
        <end position="609"/>
    </location>
</feature>
<dbReference type="InterPro" id="IPR051651">
    <property type="entry name" value="DMTF1_DNA-bind_reg"/>
</dbReference>
<gene>
    <name evidence="7" type="ORF">NOR_00966</name>
</gene>
<feature type="region of interest" description="Disordered" evidence="4">
    <location>
        <begin position="1"/>
        <end position="50"/>
    </location>
</feature>
<comment type="subcellular location">
    <subcellularLocation>
        <location evidence="1">Nucleus</location>
    </subcellularLocation>
</comment>
<evidence type="ECO:0000256" key="1">
    <source>
        <dbReference type="ARBA" id="ARBA00004123"/>
    </source>
</evidence>
<feature type="compositionally biased region" description="Basic and acidic residues" evidence="4">
    <location>
        <begin position="124"/>
        <end position="138"/>
    </location>
</feature>
<evidence type="ECO:0000259" key="5">
    <source>
        <dbReference type="PROSITE" id="PS50090"/>
    </source>
</evidence>
<dbReference type="EMBL" id="AZHC01000002">
    <property type="protein sequence ID" value="OAA50516.1"/>
    <property type="molecule type" value="Genomic_DNA"/>
</dbReference>
<dbReference type="InterPro" id="IPR001005">
    <property type="entry name" value="SANT/Myb"/>
</dbReference>
<feature type="compositionally biased region" description="Basic and acidic residues" evidence="4">
    <location>
        <begin position="349"/>
        <end position="359"/>
    </location>
</feature>
<keyword evidence="8" id="KW-1185">Reference proteome</keyword>
<feature type="compositionally biased region" description="Low complexity" evidence="4">
    <location>
        <begin position="198"/>
        <end position="210"/>
    </location>
</feature>
<reference evidence="7 8" key="1">
    <citation type="journal article" date="2016" name="Genome Biol. Evol.">
        <title>Divergent and convergent evolution of fungal pathogenicity.</title>
        <authorList>
            <person name="Shang Y."/>
            <person name="Xiao G."/>
            <person name="Zheng P."/>
            <person name="Cen K."/>
            <person name="Zhan S."/>
            <person name="Wang C."/>
        </authorList>
    </citation>
    <scope>NUCLEOTIDE SEQUENCE [LARGE SCALE GENOMIC DNA]</scope>
    <source>
        <strain evidence="7 8">RCEF 4871</strain>
    </source>
</reference>
<dbReference type="GO" id="GO:0005634">
    <property type="term" value="C:nucleus"/>
    <property type="evidence" value="ECO:0007669"/>
    <property type="project" value="UniProtKB-SubCell"/>
</dbReference>
<dbReference type="Gene3D" id="1.10.10.60">
    <property type="entry name" value="Homeodomain-like"/>
    <property type="match status" value="2"/>
</dbReference>
<dbReference type="STRING" id="1081105.A0A167JN29"/>
<dbReference type="OMA" id="GIINRHP"/>
<dbReference type="SUPFAM" id="SSF46689">
    <property type="entry name" value="Homeodomain-like"/>
    <property type="match status" value="1"/>
</dbReference>
<feature type="region of interest" description="Disordered" evidence="4">
    <location>
        <begin position="89"/>
        <end position="323"/>
    </location>
</feature>
<evidence type="ECO:0000313" key="8">
    <source>
        <dbReference type="Proteomes" id="UP000243498"/>
    </source>
</evidence>
<dbReference type="Pfam" id="PF13921">
    <property type="entry name" value="Myb_DNA-bind_6"/>
    <property type="match status" value="1"/>
</dbReference>
<protein>
    <submittedName>
        <fullName evidence="7">Myb transcription factor</fullName>
    </submittedName>
</protein>
<dbReference type="CDD" id="cd00167">
    <property type="entry name" value="SANT"/>
    <property type="match status" value="1"/>
</dbReference>
<dbReference type="GO" id="GO:0003700">
    <property type="term" value="F:DNA-binding transcription factor activity"/>
    <property type="evidence" value="ECO:0007669"/>
    <property type="project" value="TreeGrafter"/>
</dbReference>
<organism evidence="7 8">
    <name type="scientific">Metarhizium rileyi (strain RCEF 4871)</name>
    <name type="common">Nomuraea rileyi</name>
    <dbReference type="NCBI Taxonomy" id="1649241"/>
    <lineage>
        <taxon>Eukaryota</taxon>
        <taxon>Fungi</taxon>
        <taxon>Dikarya</taxon>
        <taxon>Ascomycota</taxon>
        <taxon>Pezizomycotina</taxon>
        <taxon>Sordariomycetes</taxon>
        <taxon>Hypocreomycetidae</taxon>
        <taxon>Hypocreales</taxon>
        <taxon>Clavicipitaceae</taxon>
        <taxon>Metarhizium</taxon>
    </lineage>
</organism>
<sequence length="983" mass="110791">MTNRESLTRPQKQRPTPKFTGRRKPSPILRSAGTLELDRHDNSNNYRRSEVHAAMADVDDYSITGSEDAADIEGIPGVDDDFGAIEMFDSNAEPSTFSSQAPVAVMSEEITPKPSTKKSKRDRKAKEDKKRAASKEGIVHSSPIHGEEGSSWSQHKAKRKTIRDVEFPDSPPTQTRLTEHSSNTPWGRLQDVEEEEVTAAGEAAASTTFKTKTKRKLSDSADGKGRRKRRSHDQKHGGQTIDSGSSPSLYKRKSKRSVQGNVTYEHDEADADPQQSPTIAHVRRQSQSRDARSRENSAPVESQMDVDLGIDERTKTDATPLAEADDAIERLAREAWNEHRIGQQALDEGENRAQEKELADEYPQNPLDDSVDGMVEAQPPNAKSKKNKSTRKKAKPTYYEQDPIPDIASDDEGHRNAMGELPSPSAATPKARRVKRAAKKESRGRKPKREKLSQSMRGGSADGVGALGQASGQSRNRLVGYTQGRFTDAELARIARAVECYRADHDISQQEVNELIHAPGGTTAGETHAQLWSRIFAECPDRHRQKVINITRKKFHNFVARGTWTSEQDTELAELIQQHGTKWSHIAGLINRHPEDLRDRYRNYIVCGPNQRKDAWDENEEARLTQHIIESMMVIDELRANQPSRPLLQKSYEELIDWQNISELMDRTRSRLQCITKWKSLNIRTHGRDHLISSQPDSQISFRLEKARRQIAAMPVEERYRLVMAINATTVSTDAKIPWQKLVDKPFRNQWHRSTQMLLWRRLKQSVPNWESSNVRDCAQYLVDQYNQTGDLPEVADKFFDDAEEMHYIQAITPVSISGIQGDGRGQVSAEFIRESDGEYNNANEDIAQLEEGEEHQPEEQDVEMRIDPALAEVATSPKKSTPAKSTTFKTPRSRKRRRRSAADDDSIEDTSEGPQEPQRTQEYDAEIDDEQLRAKTTPSKLKSPRGKKATQQTSPSGSGKDSLMADSVMDDMEDLPARIAVA</sequence>
<feature type="compositionally biased region" description="Polar residues" evidence="4">
    <location>
        <begin position="950"/>
        <end position="960"/>
    </location>
</feature>
<proteinExistence type="predicted"/>
<dbReference type="GO" id="GO:0000976">
    <property type="term" value="F:transcription cis-regulatory region binding"/>
    <property type="evidence" value="ECO:0007669"/>
    <property type="project" value="TreeGrafter"/>
</dbReference>
<feature type="domain" description="Myb-like" evidence="5">
    <location>
        <begin position="556"/>
        <end position="605"/>
    </location>
</feature>
<dbReference type="OrthoDB" id="39591at2759"/>
<evidence type="ECO:0000259" key="6">
    <source>
        <dbReference type="PROSITE" id="PS51294"/>
    </source>
</evidence>
<accession>A0A167JN29</accession>
<evidence type="ECO:0000256" key="3">
    <source>
        <dbReference type="ARBA" id="ARBA00023242"/>
    </source>
</evidence>
<feature type="compositionally biased region" description="Polar residues" evidence="4">
    <location>
        <begin position="1"/>
        <end position="14"/>
    </location>
</feature>
<dbReference type="InterPro" id="IPR017930">
    <property type="entry name" value="Myb_dom"/>
</dbReference>
<comment type="caution">
    <text evidence="7">The sequence shown here is derived from an EMBL/GenBank/DDBJ whole genome shotgun (WGS) entry which is preliminary data.</text>
</comment>
<dbReference type="AlphaFoldDB" id="A0A167JN29"/>
<dbReference type="PANTHER" id="PTHR46380">
    <property type="entry name" value="CYCLIN-D-BINDING MYB-LIKE TRANSCRIPTION FACTOR 1"/>
    <property type="match status" value="1"/>
</dbReference>
<feature type="compositionally biased region" description="Basic residues" evidence="4">
    <location>
        <begin position="383"/>
        <end position="395"/>
    </location>
</feature>
<name>A0A167JN29_METRR</name>
<feature type="region of interest" description="Disordered" evidence="4">
    <location>
        <begin position="339"/>
        <end position="469"/>
    </location>
</feature>
<feature type="domain" description="Myb-like" evidence="5">
    <location>
        <begin position="608"/>
        <end position="682"/>
    </location>
</feature>
<feature type="compositionally biased region" description="Basic and acidic residues" evidence="4">
    <location>
        <begin position="36"/>
        <end position="50"/>
    </location>
</feature>
<feature type="region of interest" description="Disordered" evidence="4">
    <location>
        <begin position="873"/>
        <end position="983"/>
    </location>
</feature>
<dbReference type="SMART" id="SM00717">
    <property type="entry name" value="SANT"/>
    <property type="match status" value="2"/>
</dbReference>
<dbReference type="PANTHER" id="PTHR46380:SF2">
    <property type="entry name" value="CYCLIN-D-BINDING MYB-LIKE TRANSCRIPTION FACTOR 1"/>
    <property type="match status" value="1"/>
</dbReference>
<dbReference type="Proteomes" id="UP000243498">
    <property type="component" value="Unassembled WGS sequence"/>
</dbReference>
<keyword evidence="2" id="KW-0238">DNA-binding</keyword>
<feature type="compositionally biased region" description="Basic residues" evidence="4">
    <location>
        <begin position="430"/>
        <end position="449"/>
    </location>
</feature>
<dbReference type="PROSITE" id="PS51294">
    <property type="entry name" value="HTH_MYB"/>
    <property type="match status" value="1"/>
</dbReference>